<protein>
    <recommendedName>
        <fullName evidence="5">PEP-CTERM sorting domain-containing protein</fullName>
    </recommendedName>
</protein>
<evidence type="ECO:0000256" key="1">
    <source>
        <dbReference type="SAM" id="Phobius"/>
    </source>
</evidence>
<reference evidence="4" key="1">
    <citation type="journal article" date="2023" name="Mar. Drugs">
        <title>Gemmata algarum, a Novel Planctomycete Isolated from an Algal Mat, Displays Antimicrobial Activity.</title>
        <authorList>
            <person name="Kumar G."/>
            <person name="Kallscheuer N."/>
            <person name="Kashif M."/>
            <person name="Ahamad S."/>
            <person name="Jagadeeshwari U."/>
            <person name="Pannikurungottu S."/>
            <person name="Haufschild T."/>
            <person name="Kabuu M."/>
            <person name="Sasikala C."/>
            <person name="Jogler C."/>
            <person name="Ramana C."/>
        </authorList>
    </citation>
    <scope>NUCLEOTIDE SEQUENCE [LARGE SCALE GENOMIC DNA]</scope>
    <source>
        <strain evidence="4">JC673</strain>
    </source>
</reference>
<dbReference type="RefSeq" id="WP_261190662.1">
    <property type="nucleotide sequence ID" value="NZ_JAXBLV010000246.1"/>
</dbReference>
<evidence type="ECO:0000313" key="4">
    <source>
        <dbReference type="Proteomes" id="UP001272242"/>
    </source>
</evidence>
<keyword evidence="1" id="KW-0472">Membrane</keyword>
<evidence type="ECO:0000313" key="3">
    <source>
        <dbReference type="EMBL" id="MDY3563720.1"/>
    </source>
</evidence>
<accession>A0ABU5F8Z6</accession>
<feature type="signal peptide" evidence="2">
    <location>
        <begin position="1"/>
        <end position="28"/>
    </location>
</feature>
<organism evidence="3 4">
    <name type="scientific">Gemmata algarum</name>
    <dbReference type="NCBI Taxonomy" id="2975278"/>
    <lineage>
        <taxon>Bacteria</taxon>
        <taxon>Pseudomonadati</taxon>
        <taxon>Planctomycetota</taxon>
        <taxon>Planctomycetia</taxon>
        <taxon>Gemmatales</taxon>
        <taxon>Gemmataceae</taxon>
        <taxon>Gemmata</taxon>
    </lineage>
</organism>
<keyword evidence="1" id="KW-0812">Transmembrane</keyword>
<evidence type="ECO:0008006" key="5">
    <source>
        <dbReference type="Google" id="ProtNLM"/>
    </source>
</evidence>
<keyword evidence="2" id="KW-0732">Signal</keyword>
<sequence>MFLRQFRWTIASLAVVAAIAASPAESKAGVQILVEEINNGSVVGSQYATLSGSGITTFNGTAFTNVLVTVSSNSAAGSPIASLTPSFSGQLTNKFNAALDQLRITVTDDGFTPNGNLGTLRVETSGSTGFASGTEAVSSTTRLYNPNAGSQVPASSMTQLANGQTVAGPINLTTPNGIKVTGESAVNGLVSPFAIQQTLTVSFSGDIPAGATFGATGGASVTAAAAVPAPGGLVLACFALPLIGLRRAFRKRAE</sequence>
<comment type="caution">
    <text evidence="3">The sequence shown here is derived from an EMBL/GenBank/DDBJ whole genome shotgun (WGS) entry which is preliminary data.</text>
</comment>
<name>A0ABU5F8Z6_9BACT</name>
<keyword evidence="1" id="KW-1133">Transmembrane helix</keyword>
<gene>
    <name evidence="3" type="ORF">R5W23_005336</name>
</gene>
<evidence type="ECO:0000256" key="2">
    <source>
        <dbReference type="SAM" id="SignalP"/>
    </source>
</evidence>
<dbReference type="EMBL" id="JAXBLV010000246">
    <property type="protein sequence ID" value="MDY3563720.1"/>
    <property type="molecule type" value="Genomic_DNA"/>
</dbReference>
<proteinExistence type="predicted"/>
<dbReference type="Proteomes" id="UP001272242">
    <property type="component" value="Unassembled WGS sequence"/>
</dbReference>
<keyword evidence="4" id="KW-1185">Reference proteome</keyword>
<feature type="transmembrane region" description="Helical" evidence="1">
    <location>
        <begin position="225"/>
        <end position="245"/>
    </location>
</feature>
<feature type="chain" id="PRO_5045372386" description="PEP-CTERM sorting domain-containing protein" evidence="2">
    <location>
        <begin position="29"/>
        <end position="254"/>
    </location>
</feature>